<evidence type="ECO:0008006" key="5">
    <source>
        <dbReference type="Google" id="ProtNLM"/>
    </source>
</evidence>
<evidence type="ECO:0000256" key="2">
    <source>
        <dbReference type="SAM" id="SignalP"/>
    </source>
</evidence>
<dbReference type="AlphaFoldDB" id="U6MER2"/>
<dbReference type="VEuPathDB" id="ToxoDB:EMWEY_00008530"/>
<gene>
    <name evidence="3" type="ORF">EMWEY_00008530</name>
</gene>
<name>U6MER2_EIMMA</name>
<organism evidence="3 4">
    <name type="scientific">Eimeria maxima</name>
    <name type="common">Coccidian parasite</name>
    <dbReference type="NCBI Taxonomy" id="5804"/>
    <lineage>
        <taxon>Eukaryota</taxon>
        <taxon>Sar</taxon>
        <taxon>Alveolata</taxon>
        <taxon>Apicomplexa</taxon>
        <taxon>Conoidasida</taxon>
        <taxon>Coccidia</taxon>
        <taxon>Eucoccidiorida</taxon>
        <taxon>Eimeriorina</taxon>
        <taxon>Eimeriidae</taxon>
        <taxon>Eimeria</taxon>
    </lineage>
</organism>
<evidence type="ECO:0000313" key="4">
    <source>
        <dbReference type="Proteomes" id="UP000030763"/>
    </source>
</evidence>
<feature type="region of interest" description="Disordered" evidence="1">
    <location>
        <begin position="84"/>
        <end position="118"/>
    </location>
</feature>
<dbReference type="Proteomes" id="UP000030763">
    <property type="component" value="Unassembled WGS sequence"/>
</dbReference>
<dbReference type="EMBL" id="HG721967">
    <property type="protein sequence ID" value="CDJ60959.1"/>
    <property type="molecule type" value="Genomic_DNA"/>
</dbReference>
<keyword evidence="4" id="KW-1185">Reference proteome</keyword>
<reference evidence="3" key="1">
    <citation type="submission" date="2013-10" db="EMBL/GenBank/DDBJ databases">
        <title>Genomic analysis of the causative agents of coccidiosis in chickens.</title>
        <authorList>
            <person name="Reid A.J."/>
            <person name="Blake D."/>
            <person name="Billington K."/>
            <person name="Browne H."/>
            <person name="Dunn M."/>
            <person name="Hung S."/>
            <person name="Kawahara F."/>
            <person name="Miranda-Saavedra D."/>
            <person name="Mourier T."/>
            <person name="Nagra H."/>
            <person name="Otto T.D."/>
            <person name="Rawlings N."/>
            <person name="Sanchez A."/>
            <person name="Sanders M."/>
            <person name="Subramaniam C."/>
            <person name="Tay Y."/>
            <person name="Dear P."/>
            <person name="Doerig C."/>
            <person name="Gruber A."/>
            <person name="Parkinson J."/>
            <person name="Shirley M."/>
            <person name="Wan K.L."/>
            <person name="Berriman M."/>
            <person name="Tomley F."/>
            <person name="Pain A."/>
        </authorList>
    </citation>
    <scope>NUCLEOTIDE SEQUENCE [LARGE SCALE GENOMIC DNA]</scope>
    <source>
        <strain evidence="3">Weybridge</strain>
    </source>
</reference>
<reference evidence="3" key="2">
    <citation type="submission" date="2013-10" db="EMBL/GenBank/DDBJ databases">
        <authorList>
            <person name="Aslett M."/>
        </authorList>
    </citation>
    <scope>NUCLEOTIDE SEQUENCE [LARGE SCALE GENOMIC DNA]</scope>
    <source>
        <strain evidence="3">Weybridge</strain>
    </source>
</reference>
<keyword evidence="2" id="KW-0732">Signal</keyword>
<evidence type="ECO:0000256" key="1">
    <source>
        <dbReference type="SAM" id="MobiDB-lite"/>
    </source>
</evidence>
<dbReference type="GeneID" id="25334839"/>
<feature type="signal peptide" evidence="2">
    <location>
        <begin position="1"/>
        <end position="22"/>
    </location>
</feature>
<proteinExistence type="predicted"/>
<dbReference type="RefSeq" id="XP_013337609.1">
    <property type="nucleotide sequence ID" value="XM_013482155.1"/>
</dbReference>
<feature type="chain" id="PRO_5004673645" description="SAG family member" evidence="2">
    <location>
        <begin position="23"/>
        <end position="151"/>
    </location>
</feature>
<feature type="compositionally biased region" description="Low complexity" evidence="1">
    <location>
        <begin position="85"/>
        <end position="118"/>
    </location>
</feature>
<sequence>MGFLKVLALLSASALFALDSSASISLQEQLGTGENVQPKIDAGGDAIVNEADVPKVDDLEKPEEAEDIQGSPLDVALLQEGELGAAGADSQSSSSSSTTTTTKATSTGTTAVTTTTTETTNVEVLRPSAASSSVANLTAAASAVILSFLYC</sequence>
<evidence type="ECO:0000313" key="3">
    <source>
        <dbReference type="EMBL" id="CDJ60959.1"/>
    </source>
</evidence>
<protein>
    <recommendedName>
        <fullName evidence="5">SAG family member</fullName>
    </recommendedName>
</protein>
<accession>U6MER2</accession>